<keyword evidence="3" id="KW-1185">Reference proteome</keyword>
<evidence type="ECO:0000313" key="2">
    <source>
        <dbReference type="EMBL" id="KAK1528796.1"/>
    </source>
</evidence>
<protein>
    <submittedName>
        <fullName evidence="2">Uncharacterized protein</fullName>
    </submittedName>
</protein>
<evidence type="ECO:0000256" key="1">
    <source>
        <dbReference type="SAM" id="MobiDB-lite"/>
    </source>
</evidence>
<proteinExistence type="predicted"/>
<dbReference type="Proteomes" id="UP001240678">
    <property type="component" value="Unassembled WGS sequence"/>
</dbReference>
<dbReference type="RefSeq" id="XP_060314498.1">
    <property type="nucleotide sequence ID" value="XM_060454798.1"/>
</dbReference>
<reference evidence="2 3" key="1">
    <citation type="submission" date="2016-10" db="EMBL/GenBank/DDBJ databases">
        <title>The genome sequence of Colletotrichum fioriniae PJ7.</title>
        <authorList>
            <person name="Baroncelli R."/>
        </authorList>
    </citation>
    <scope>NUCLEOTIDE SEQUENCE [LARGE SCALE GENOMIC DNA]</scope>
    <source>
        <strain evidence="2 3">IMI 309622</strain>
    </source>
</reference>
<gene>
    <name evidence="2" type="ORF">CCOS01_06630</name>
</gene>
<evidence type="ECO:0000313" key="3">
    <source>
        <dbReference type="Proteomes" id="UP001240678"/>
    </source>
</evidence>
<sequence length="96" mass="10639">MSREKGMVLTTASIAFTRFSEKNKLFVVALSAMWFLPVIATSTFPRRSFSVLSTTGKKDETNSGQKEQRELGVGGPSSFYCLPQVSQTRYVPVLPD</sequence>
<name>A0AAI9YYV0_9PEZI</name>
<comment type="caution">
    <text evidence="2">The sequence shown here is derived from an EMBL/GenBank/DDBJ whole genome shotgun (WGS) entry which is preliminary data.</text>
</comment>
<dbReference type="AlphaFoldDB" id="A0AAI9YYV0"/>
<accession>A0AAI9YYV0</accession>
<feature type="compositionally biased region" description="Basic and acidic residues" evidence="1">
    <location>
        <begin position="56"/>
        <end position="70"/>
    </location>
</feature>
<dbReference type="GeneID" id="85338345"/>
<dbReference type="EMBL" id="MOOE01000006">
    <property type="protein sequence ID" value="KAK1528796.1"/>
    <property type="molecule type" value="Genomic_DNA"/>
</dbReference>
<organism evidence="2 3">
    <name type="scientific">Colletotrichum costaricense</name>
    <dbReference type="NCBI Taxonomy" id="1209916"/>
    <lineage>
        <taxon>Eukaryota</taxon>
        <taxon>Fungi</taxon>
        <taxon>Dikarya</taxon>
        <taxon>Ascomycota</taxon>
        <taxon>Pezizomycotina</taxon>
        <taxon>Sordariomycetes</taxon>
        <taxon>Hypocreomycetidae</taxon>
        <taxon>Glomerellales</taxon>
        <taxon>Glomerellaceae</taxon>
        <taxon>Colletotrichum</taxon>
        <taxon>Colletotrichum acutatum species complex</taxon>
    </lineage>
</organism>
<feature type="region of interest" description="Disordered" evidence="1">
    <location>
        <begin position="53"/>
        <end position="75"/>
    </location>
</feature>